<feature type="domain" description="Fibronectin type-III" evidence="4">
    <location>
        <begin position="177"/>
        <end position="281"/>
    </location>
</feature>
<dbReference type="EMBL" id="HBIS01003113">
    <property type="protein sequence ID" value="CAE0608977.1"/>
    <property type="molecule type" value="Transcribed_RNA"/>
</dbReference>
<feature type="compositionally biased region" description="Pro residues" evidence="2">
    <location>
        <begin position="296"/>
        <end position="308"/>
    </location>
</feature>
<feature type="signal peptide" evidence="3">
    <location>
        <begin position="1"/>
        <end position="23"/>
    </location>
</feature>
<evidence type="ECO:0000256" key="2">
    <source>
        <dbReference type="SAM" id="MobiDB-lite"/>
    </source>
</evidence>
<organism evidence="5">
    <name type="scientific">Picocystis salinarum</name>
    <dbReference type="NCBI Taxonomy" id="88271"/>
    <lineage>
        <taxon>Eukaryota</taxon>
        <taxon>Viridiplantae</taxon>
        <taxon>Chlorophyta</taxon>
        <taxon>Picocystophyceae</taxon>
        <taxon>Picocystales</taxon>
        <taxon>Picocystaceae</taxon>
        <taxon>Picocystis</taxon>
    </lineage>
</organism>
<dbReference type="SMART" id="SM00060">
    <property type="entry name" value="FN3"/>
    <property type="match status" value="2"/>
</dbReference>
<feature type="domain" description="Fibronectin type-III" evidence="4">
    <location>
        <begin position="60"/>
        <end position="167"/>
    </location>
</feature>
<dbReference type="AlphaFoldDB" id="A0A7S3UBD1"/>
<proteinExistence type="predicted"/>
<reference evidence="5" key="1">
    <citation type="submission" date="2021-01" db="EMBL/GenBank/DDBJ databases">
        <authorList>
            <person name="Corre E."/>
            <person name="Pelletier E."/>
            <person name="Niang G."/>
            <person name="Scheremetjew M."/>
            <person name="Finn R."/>
            <person name="Kale V."/>
            <person name="Holt S."/>
            <person name="Cochrane G."/>
            <person name="Meng A."/>
            <person name="Brown T."/>
            <person name="Cohen L."/>
        </authorList>
    </citation>
    <scope>NUCLEOTIDE SEQUENCE</scope>
    <source>
        <strain evidence="5">CCMP1897</strain>
    </source>
</reference>
<dbReference type="PANTHER" id="PTHR13817:SF173">
    <property type="entry name" value="FRAZZLED"/>
    <property type="match status" value="1"/>
</dbReference>
<evidence type="ECO:0000259" key="4">
    <source>
        <dbReference type="PROSITE" id="PS50853"/>
    </source>
</evidence>
<evidence type="ECO:0000256" key="3">
    <source>
        <dbReference type="SAM" id="SignalP"/>
    </source>
</evidence>
<sequence length="379" mass="41261">MAHEWTVTKALLVLASTCCKVQALLTFPPPPTPNAPAEELVMSSSLERFRLELGKDDLVQPLTFTVEGSSNTSLELRWAYPEEFVPRVENYLIECALYILDIEPEDAEIITAVCPAAGDDAICRGTELQYILGGLESNREYGCAVQAVGTRTTSTPAGPSFGRTIAPIQPIFPPPPPPEQPPPTNLRGNPGSGEVLLTWEEPENVDRMRIQYYTIITNPQGDGFAPDNVLVRDTETTNPPTIAIVSPLQNNVAYEFRVTATSEMGESRRSNVVVLTPTADANIYDNLENIQLPETPGTPSPSQPTPPRADPDRNNENDTVVPLPGPDSQCSDEAPDSEFTCAEQAFVFAKCDEEFMADKCHFSCGRCAISGRFVNGTTV</sequence>
<dbReference type="InterPro" id="IPR013783">
    <property type="entry name" value="Ig-like_fold"/>
</dbReference>
<dbReference type="PANTHER" id="PTHR13817">
    <property type="entry name" value="TITIN"/>
    <property type="match status" value="1"/>
</dbReference>
<protein>
    <recommendedName>
        <fullName evidence="4">Fibronectin type-III domain-containing protein</fullName>
    </recommendedName>
</protein>
<dbReference type="Pfam" id="PF00041">
    <property type="entry name" value="fn3"/>
    <property type="match status" value="1"/>
</dbReference>
<dbReference type="SUPFAM" id="SSF49265">
    <property type="entry name" value="Fibronectin type III"/>
    <property type="match status" value="1"/>
</dbReference>
<keyword evidence="1" id="KW-0677">Repeat</keyword>
<feature type="compositionally biased region" description="Pro residues" evidence="2">
    <location>
        <begin position="170"/>
        <end position="184"/>
    </location>
</feature>
<dbReference type="InterPro" id="IPR003961">
    <property type="entry name" value="FN3_dom"/>
</dbReference>
<evidence type="ECO:0000313" key="5">
    <source>
        <dbReference type="EMBL" id="CAE0608977.1"/>
    </source>
</evidence>
<dbReference type="Gene3D" id="2.60.40.10">
    <property type="entry name" value="Immunoglobulins"/>
    <property type="match status" value="2"/>
</dbReference>
<dbReference type="InterPro" id="IPR050964">
    <property type="entry name" value="Striated_Muscle_Regulatory"/>
</dbReference>
<dbReference type="PROSITE" id="PS50853">
    <property type="entry name" value="FN3"/>
    <property type="match status" value="2"/>
</dbReference>
<evidence type="ECO:0000256" key="1">
    <source>
        <dbReference type="ARBA" id="ARBA00022737"/>
    </source>
</evidence>
<feature type="region of interest" description="Disordered" evidence="2">
    <location>
        <begin position="170"/>
        <end position="190"/>
    </location>
</feature>
<dbReference type="InterPro" id="IPR036116">
    <property type="entry name" value="FN3_sf"/>
</dbReference>
<keyword evidence="3" id="KW-0732">Signal</keyword>
<gene>
    <name evidence="5" type="ORF">PSAL00342_LOCUS2796</name>
</gene>
<dbReference type="CDD" id="cd00063">
    <property type="entry name" value="FN3"/>
    <property type="match status" value="2"/>
</dbReference>
<name>A0A7S3UBD1_9CHLO</name>
<feature type="chain" id="PRO_5031521907" description="Fibronectin type-III domain-containing protein" evidence="3">
    <location>
        <begin position="24"/>
        <end position="379"/>
    </location>
</feature>
<feature type="region of interest" description="Disordered" evidence="2">
    <location>
        <begin position="290"/>
        <end position="335"/>
    </location>
</feature>
<accession>A0A7S3UBD1</accession>